<proteinExistence type="predicted"/>
<keyword evidence="2" id="KW-1185">Reference proteome</keyword>
<reference evidence="1" key="1">
    <citation type="submission" date="2014-01" db="EMBL/GenBank/DDBJ databases">
        <authorList>
            <person name="Aslett M."/>
        </authorList>
    </citation>
    <scope>NUCLEOTIDE SEQUENCE</scope>
</reference>
<protein>
    <submittedName>
        <fullName evidence="1">Uncharacterized protein</fullName>
    </submittedName>
</protein>
<sequence length="85" mass="9406">MHETQEVIESRDCVFEEDNIGEKAWDHSPVLFDDTYSQVAFPQEGQNAGGYPGVCLPNGLTVKNNAQPCTEPYSVEDQMTGKPSQ</sequence>
<dbReference type="EMBL" id="HG808106">
    <property type="protein sequence ID" value="CDW61187.1"/>
    <property type="molecule type" value="Genomic_DNA"/>
</dbReference>
<accession>A0A077ZLK9</accession>
<dbReference type="Proteomes" id="UP000030665">
    <property type="component" value="Unassembled WGS sequence"/>
</dbReference>
<evidence type="ECO:0000313" key="1">
    <source>
        <dbReference type="EMBL" id="CDW61187.1"/>
    </source>
</evidence>
<dbReference type="OrthoDB" id="5943694at2759"/>
<organism evidence="1 2">
    <name type="scientific">Trichuris trichiura</name>
    <name type="common">Whipworm</name>
    <name type="synonym">Trichocephalus trichiurus</name>
    <dbReference type="NCBI Taxonomy" id="36087"/>
    <lineage>
        <taxon>Eukaryota</taxon>
        <taxon>Metazoa</taxon>
        <taxon>Ecdysozoa</taxon>
        <taxon>Nematoda</taxon>
        <taxon>Enoplea</taxon>
        <taxon>Dorylaimia</taxon>
        <taxon>Trichinellida</taxon>
        <taxon>Trichuridae</taxon>
        <taxon>Trichuris</taxon>
    </lineage>
</organism>
<gene>
    <name evidence="1" type="ORF">TTRE_0000962401</name>
</gene>
<reference evidence="1" key="2">
    <citation type="submission" date="2014-03" db="EMBL/GenBank/DDBJ databases">
        <title>The whipworm genome and dual-species transcriptomics of an intimate host-pathogen interaction.</title>
        <authorList>
            <person name="Foth B.J."/>
            <person name="Tsai I.J."/>
            <person name="Reid A.J."/>
            <person name="Bancroft A.J."/>
            <person name="Nichol S."/>
            <person name="Tracey A."/>
            <person name="Holroyd N."/>
            <person name="Cotton J.A."/>
            <person name="Stanley E.J."/>
            <person name="Zarowiecki M."/>
            <person name="Liu J.Z."/>
            <person name="Huckvale T."/>
            <person name="Cooper P.J."/>
            <person name="Grencis R.K."/>
            <person name="Berriman M."/>
        </authorList>
    </citation>
    <scope>NUCLEOTIDE SEQUENCE [LARGE SCALE GENOMIC DNA]</scope>
</reference>
<name>A0A077ZLK9_TRITR</name>
<dbReference type="AlphaFoldDB" id="A0A077ZLK9"/>
<evidence type="ECO:0000313" key="2">
    <source>
        <dbReference type="Proteomes" id="UP000030665"/>
    </source>
</evidence>